<protein>
    <submittedName>
        <fullName evidence="12">TRAP transporter small permease</fullName>
    </submittedName>
</protein>
<dbReference type="AlphaFoldDB" id="A0A345XZT4"/>
<keyword evidence="5 10" id="KW-0812">Transmembrane</keyword>
<evidence type="ECO:0000313" key="13">
    <source>
        <dbReference type="Proteomes" id="UP000254425"/>
    </source>
</evidence>
<keyword evidence="3" id="KW-1003">Cell membrane</keyword>
<name>A0A345XZT4_9ACTN</name>
<keyword evidence="7 10" id="KW-0472">Membrane</keyword>
<evidence type="ECO:0000256" key="3">
    <source>
        <dbReference type="ARBA" id="ARBA00022475"/>
    </source>
</evidence>
<dbReference type="Proteomes" id="UP000254425">
    <property type="component" value="Chromosome"/>
</dbReference>
<evidence type="ECO:0000256" key="7">
    <source>
        <dbReference type="ARBA" id="ARBA00023136"/>
    </source>
</evidence>
<proteinExistence type="inferred from homology"/>
<feature type="transmembrane region" description="Helical" evidence="10">
    <location>
        <begin position="44"/>
        <end position="62"/>
    </location>
</feature>
<dbReference type="InterPro" id="IPR007387">
    <property type="entry name" value="TRAP_DctQ"/>
</dbReference>
<reference evidence="12 13" key="1">
    <citation type="submission" date="2018-07" db="EMBL/GenBank/DDBJ databases">
        <title>Draft genome of the type strain Streptomyces armeniacus ATCC 15676.</title>
        <authorList>
            <person name="Labana P."/>
            <person name="Gosse J.T."/>
            <person name="Boddy C.N."/>
        </authorList>
    </citation>
    <scope>NUCLEOTIDE SEQUENCE [LARGE SCALE GENOMIC DNA]</scope>
    <source>
        <strain evidence="12 13">ATCC 15676</strain>
    </source>
</reference>
<dbReference type="PANTHER" id="PTHR35011:SF2">
    <property type="entry name" value="2,3-DIKETO-L-GULONATE TRAP TRANSPORTER SMALL PERMEASE PROTEIN YIAM"/>
    <property type="match status" value="1"/>
</dbReference>
<keyword evidence="4" id="KW-0997">Cell inner membrane</keyword>
<evidence type="ECO:0000256" key="10">
    <source>
        <dbReference type="SAM" id="Phobius"/>
    </source>
</evidence>
<comment type="similarity">
    <text evidence="8">Belongs to the TRAP transporter small permease family.</text>
</comment>
<feature type="domain" description="Tripartite ATP-independent periplasmic transporters DctQ component" evidence="11">
    <location>
        <begin position="20"/>
        <end position="144"/>
    </location>
</feature>
<feature type="transmembrane region" description="Helical" evidence="10">
    <location>
        <begin position="124"/>
        <end position="146"/>
    </location>
</feature>
<dbReference type="GO" id="GO:0022857">
    <property type="term" value="F:transmembrane transporter activity"/>
    <property type="evidence" value="ECO:0007669"/>
    <property type="project" value="TreeGrafter"/>
</dbReference>
<dbReference type="GO" id="GO:0005886">
    <property type="term" value="C:plasma membrane"/>
    <property type="evidence" value="ECO:0007669"/>
    <property type="project" value="UniProtKB-SubCell"/>
</dbReference>
<accession>A0A345XZT4</accession>
<evidence type="ECO:0000256" key="5">
    <source>
        <dbReference type="ARBA" id="ARBA00022692"/>
    </source>
</evidence>
<evidence type="ECO:0000259" key="11">
    <source>
        <dbReference type="Pfam" id="PF04290"/>
    </source>
</evidence>
<comment type="subcellular location">
    <subcellularLocation>
        <location evidence="1">Cell inner membrane</location>
        <topology evidence="1">Multi-pass membrane protein</topology>
    </subcellularLocation>
</comment>
<evidence type="ECO:0000256" key="9">
    <source>
        <dbReference type="SAM" id="MobiDB-lite"/>
    </source>
</evidence>
<organism evidence="12 13">
    <name type="scientific">Streptomyces armeniacus</name>
    <dbReference type="NCBI Taxonomy" id="83291"/>
    <lineage>
        <taxon>Bacteria</taxon>
        <taxon>Bacillati</taxon>
        <taxon>Actinomycetota</taxon>
        <taxon>Actinomycetes</taxon>
        <taxon>Kitasatosporales</taxon>
        <taxon>Streptomycetaceae</taxon>
        <taxon>Streptomyces</taxon>
    </lineage>
</organism>
<evidence type="ECO:0000256" key="1">
    <source>
        <dbReference type="ARBA" id="ARBA00004429"/>
    </source>
</evidence>
<evidence type="ECO:0000256" key="6">
    <source>
        <dbReference type="ARBA" id="ARBA00022989"/>
    </source>
</evidence>
<dbReference type="Pfam" id="PF04290">
    <property type="entry name" value="DctQ"/>
    <property type="match status" value="1"/>
</dbReference>
<gene>
    <name evidence="12" type="ORF">DVA86_07275</name>
</gene>
<keyword evidence="13" id="KW-1185">Reference proteome</keyword>
<dbReference type="KEGG" id="sarm:DVA86_07275"/>
<feature type="region of interest" description="Disordered" evidence="9">
    <location>
        <begin position="156"/>
        <end position="177"/>
    </location>
</feature>
<keyword evidence="6 10" id="KW-1133">Transmembrane helix</keyword>
<evidence type="ECO:0000256" key="8">
    <source>
        <dbReference type="ARBA" id="ARBA00038436"/>
    </source>
</evidence>
<dbReference type="PANTHER" id="PTHR35011">
    <property type="entry name" value="2,3-DIKETO-L-GULONATE TRAP TRANSPORTER SMALL PERMEASE PROTEIN YIAM"/>
    <property type="match status" value="1"/>
</dbReference>
<feature type="transmembrane region" description="Helical" evidence="10">
    <location>
        <begin position="83"/>
        <end position="104"/>
    </location>
</feature>
<dbReference type="InterPro" id="IPR055348">
    <property type="entry name" value="DctQ"/>
</dbReference>
<feature type="compositionally biased region" description="Low complexity" evidence="9">
    <location>
        <begin position="156"/>
        <end position="170"/>
    </location>
</feature>
<dbReference type="GO" id="GO:0015740">
    <property type="term" value="P:C4-dicarboxylate transport"/>
    <property type="evidence" value="ECO:0007669"/>
    <property type="project" value="TreeGrafter"/>
</dbReference>
<evidence type="ECO:0000256" key="2">
    <source>
        <dbReference type="ARBA" id="ARBA00022448"/>
    </source>
</evidence>
<dbReference type="EMBL" id="CP031320">
    <property type="protein sequence ID" value="AXK37150.1"/>
    <property type="molecule type" value="Genomic_DNA"/>
</dbReference>
<evidence type="ECO:0000256" key="4">
    <source>
        <dbReference type="ARBA" id="ARBA00022519"/>
    </source>
</evidence>
<keyword evidence="2" id="KW-0813">Transport</keyword>
<evidence type="ECO:0000313" key="12">
    <source>
        <dbReference type="EMBL" id="AXK37150.1"/>
    </source>
</evidence>
<sequence length="177" mass="18552">MLRRLSAAEAAVGGLLLALIFVLTLLQAAQRYLPGGGWVWTGELAQFGLVWLTFAMAGHLAARDGHVTLKVVDTVAGPRVLRLVGIFANLTVAVVCLNLAYEAYALVTDGSQQTSPALDMPLGWLYVIPLAGLLLTTVRSVVAVFLPEPETDDGPAVHAPAVHGAAPDAGPAEHEEP</sequence>